<name>A0A1K1LB27_9BACT</name>
<evidence type="ECO:0000313" key="1">
    <source>
        <dbReference type="EMBL" id="SFV71916.1"/>
    </source>
</evidence>
<dbReference type="EMBL" id="LT630450">
    <property type="protein sequence ID" value="SFV71916.1"/>
    <property type="molecule type" value="Genomic_DNA"/>
</dbReference>
<dbReference type="KEGG" id="dpg:DESPIGER_0010"/>
<keyword evidence="2" id="KW-1185">Reference proteome</keyword>
<proteinExistence type="predicted"/>
<evidence type="ECO:0000313" key="2">
    <source>
        <dbReference type="Proteomes" id="UP000186323"/>
    </source>
</evidence>
<sequence length="92" mass="10080">MIRLEKAGREDLAALVQLQEMVRARLLPEIREQPLPLLELPPVSSVEDLPAFADAVLDAVREGIIAPATAGQLFVGNTKNGSSEFCWWLLAL</sequence>
<reference evidence="2" key="1">
    <citation type="submission" date="2016-10" db="EMBL/GenBank/DDBJ databases">
        <authorList>
            <person name="Wegmann U."/>
        </authorList>
    </citation>
    <scope>NUCLEOTIDE SEQUENCE [LARGE SCALE GENOMIC DNA]</scope>
</reference>
<protein>
    <submittedName>
        <fullName evidence="1">Uncharacterized protein</fullName>
    </submittedName>
</protein>
<dbReference type="Proteomes" id="UP000186323">
    <property type="component" value="Chromosome I"/>
</dbReference>
<organism evidence="1 2">
    <name type="scientific">Desulfovibrio piger</name>
    <dbReference type="NCBI Taxonomy" id="901"/>
    <lineage>
        <taxon>Bacteria</taxon>
        <taxon>Pseudomonadati</taxon>
        <taxon>Thermodesulfobacteriota</taxon>
        <taxon>Desulfovibrionia</taxon>
        <taxon>Desulfovibrionales</taxon>
        <taxon>Desulfovibrionaceae</taxon>
        <taxon>Desulfovibrio</taxon>
    </lineage>
</organism>
<dbReference type="RefSeq" id="WP_072331463.1">
    <property type="nucleotide sequence ID" value="NZ_DBGALU010000111.1"/>
</dbReference>
<accession>A0A1K1LB27</accession>
<dbReference type="AlphaFoldDB" id="A0A1K1LB27"/>
<gene>
    <name evidence="1" type="ORF">DESPIGER_0010</name>
</gene>